<name>V2TN43_9GAMM</name>
<reference evidence="1 2" key="1">
    <citation type="submission" date="2013-10" db="EMBL/GenBank/DDBJ databases">
        <title>The Genome Sequence of Acinetobacter nectaris CIP 110549.</title>
        <authorList>
            <consortium name="The Broad Institute Genomics Platform"/>
            <consortium name="The Broad Institute Genome Sequencing Center for Infectious Disease"/>
            <person name="Cerqueira G."/>
            <person name="Feldgarden M."/>
            <person name="Courvalin P."/>
            <person name="Grillot-Courvalin C."/>
            <person name="Clermont D."/>
            <person name="Rocha E."/>
            <person name="Yoon E.-J."/>
            <person name="Nemec A."/>
            <person name="Young S.K."/>
            <person name="Zeng Q."/>
            <person name="Gargeya S."/>
            <person name="Fitzgerald M."/>
            <person name="Abouelleil A."/>
            <person name="Alvarado L."/>
            <person name="Berlin A.M."/>
            <person name="Chapman S.B."/>
            <person name="Gainer-Dewar J."/>
            <person name="Goldberg J."/>
            <person name="Gnerre S."/>
            <person name="Griggs A."/>
            <person name="Gujja S."/>
            <person name="Hansen M."/>
            <person name="Howarth C."/>
            <person name="Imamovic A."/>
            <person name="Ireland A."/>
            <person name="Larimer J."/>
            <person name="McCowan C."/>
            <person name="Murphy C."/>
            <person name="Pearson M."/>
            <person name="Poon T.W."/>
            <person name="Priest M."/>
            <person name="Roberts A."/>
            <person name="Saif S."/>
            <person name="Shea T."/>
            <person name="Sykes S."/>
            <person name="Wortman J."/>
            <person name="Nusbaum C."/>
            <person name="Birren B."/>
        </authorList>
    </citation>
    <scope>NUCLEOTIDE SEQUENCE [LARGE SCALE GENOMIC DNA]</scope>
    <source>
        <strain evidence="1 2">CIP 110549</strain>
    </source>
</reference>
<dbReference type="Proteomes" id="UP000023785">
    <property type="component" value="Unassembled WGS sequence"/>
</dbReference>
<comment type="caution">
    <text evidence="1">The sequence shown here is derived from an EMBL/GenBank/DDBJ whole genome shotgun (WGS) entry which is preliminary data.</text>
</comment>
<dbReference type="PATRIC" id="fig|1392540.3.peg.2226"/>
<sequence length="156" mass="18566">MNLMSRIIQNIDTSSYIEEKVIINQPIEKVWKEFQIVENYSLWNNLFSLENFPSHVREKILLKLYAKNKEIKFSAKVLKIEPYSLEWEGKLYVNGLFNGRHLFTFEALDDDRTLLIQSEKFIGILVPILRKSIIQSTQKNFQKVNYAFKNYIEELV</sequence>
<dbReference type="CDD" id="cd07822">
    <property type="entry name" value="SRPBCC_4"/>
    <property type="match status" value="1"/>
</dbReference>
<accession>V2TN43</accession>
<dbReference type="RefSeq" id="WP_023273915.1">
    <property type="nucleotide sequence ID" value="NZ_KI530736.1"/>
</dbReference>
<dbReference type="AlphaFoldDB" id="V2TN43"/>
<dbReference type="PANTHER" id="PTHR36166">
    <property type="entry name" value="CHROMOSOME 9, WHOLE GENOME SHOTGUN SEQUENCE"/>
    <property type="match status" value="1"/>
</dbReference>
<organism evidence="1 2">
    <name type="scientific">Acinetobacter nectaris CIP 110549</name>
    <dbReference type="NCBI Taxonomy" id="1392540"/>
    <lineage>
        <taxon>Bacteria</taxon>
        <taxon>Pseudomonadati</taxon>
        <taxon>Pseudomonadota</taxon>
        <taxon>Gammaproteobacteria</taxon>
        <taxon>Moraxellales</taxon>
        <taxon>Moraxellaceae</taxon>
        <taxon>Acinetobacter</taxon>
    </lineage>
</organism>
<dbReference type="InterPro" id="IPR023393">
    <property type="entry name" value="START-like_dom_sf"/>
</dbReference>
<dbReference type="HOGENOM" id="CLU_069867_2_0_6"/>
<dbReference type="STRING" id="1392540.P256_02305"/>
<dbReference type="PANTHER" id="PTHR36166:SF1">
    <property type="entry name" value="SRPBCC DOMAIN-CONTAINING PROTEIN"/>
    <property type="match status" value="1"/>
</dbReference>
<evidence type="ECO:0008006" key="3">
    <source>
        <dbReference type="Google" id="ProtNLM"/>
    </source>
</evidence>
<evidence type="ECO:0000313" key="1">
    <source>
        <dbReference type="EMBL" id="ESK37250.1"/>
    </source>
</evidence>
<dbReference type="eggNOG" id="COG4891">
    <property type="taxonomic scope" value="Bacteria"/>
</dbReference>
<evidence type="ECO:0000313" key="2">
    <source>
        <dbReference type="Proteomes" id="UP000023785"/>
    </source>
</evidence>
<gene>
    <name evidence="1" type="ORF">P256_02305</name>
</gene>
<proteinExistence type="predicted"/>
<dbReference type="SUPFAM" id="SSF55961">
    <property type="entry name" value="Bet v1-like"/>
    <property type="match status" value="1"/>
</dbReference>
<dbReference type="EMBL" id="AYER01000010">
    <property type="protein sequence ID" value="ESK37250.1"/>
    <property type="molecule type" value="Genomic_DNA"/>
</dbReference>
<protein>
    <recommendedName>
        <fullName evidence="3">SRPBCC family protein</fullName>
    </recommendedName>
</protein>
<keyword evidence="2" id="KW-1185">Reference proteome</keyword>
<dbReference type="Gene3D" id="3.30.530.20">
    <property type="match status" value="1"/>
</dbReference>